<dbReference type="GO" id="GO:0005524">
    <property type="term" value="F:ATP binding"/>
    <property type="evidence" value="ECO:0007669"/>
    <property type="project" value="UniProtKB-KW"/>
</dbReference>
<keyword evidence="4" id="KW-0808">Transferase</keyword>
<dbReference type="GO" id="GO:0004594">
    <property type="term" value="F:pantothenate kinase activity"/>
    <property type="evidence" value="ECO:0007669"/>
    <property type="project" value="TreeGrafter"/>
</dbReference>
<reference evidence="4" key="1">
    <citation type="submission" date="2022-10" db="EMBL/GenBank/DDBJ databases">
        <title>Adaptive evolution leads to modifications in subtelomeric GC content in a zoonotic Cryptosporidium species.</title>
        <authorList>
            <person name="Li J."/>
            <person name="Feng Y."/>
            <person name="Xiao L."/>
        </authorList>
    </citation>
    <scope>NUCLEOTIDE SEQUENCE</scope>
    <source>
        <strain evidence="4">33844</strain>
    </source>
</reference>
<keyword evidence="3" id="KW-0173">Coenzyme A biosynthesis</keyword>
<keyword evidence="4" id="KW-0418">Kinase</keyword>
<evidence type="ECO:0000256" key="1">
    <source>
        <dbReference type="ARBA" id="ARBA00022741"/>
    </source>
</evidence>
<dbReference type="GO" id="GO:0005829">
    <property type="term" value="C:cytosol"/>
    <property type="evidence" value="ECO:0007669"/>
    <property type="project" value="TreeGrafter"/>
</dbReference>
<comment type="caution">
    <text evidence="4">The sequence shown here is derived from an EMBL/GenBank/DDBJ whole genome shotgun (WGS) entry which is preliminary data.</text>
</comment>
<protein>
    <submittedName>
        <fullName evidence="4">Pantothenate kinase 4-like protein</fullName>
    </submittedName>
</protein>
<dbReference type="Proteomes" id="UP001067231">
    <property type="component" value="Unassembled WGS sequence"/>
</dbReference>
<gene>
    <name evidence="4" type="ORF">OJ253_1867</name>
</gene>
<name>A0A9D5DGP2_9CRYT</name>
<dbReference type="Pfam" id="PF03630">
    <property type="entry name" value="Fumble"/>
    <property type="match status" value="1"/>
</dbReference>
<dbReference type="EMBL" id="JAPCXC010000042">
    <property type="protein sequence ID" value="KAJ1608612.1"/>
    <property type="molecule type" value="Genomic_DNA"/>
</dbReference>
<dbReference type="OrthoDB" id="498611at2759"/>
<evidence type="ECO:0000313" key="4">
    <source>
        <dbReference type="EMBL" id="KAJ1608612.1"/>
    </source>
</evidence>
<dbReference type="Gene3D" id="3.30.420.40">
    <property type="match status" value="1"/>
</dbReference>
<proteinExistence type="predicted"/>
<dbReference type="PANTHER" id="PTHR12280">
    <property type="entry name" value="PANTOTHENATE KINASE"/>
    <property type="match status" value="1"/>
</dbReference>
<dbReference type="GO" id="GO:0015937">
    <property type="term" value="P:coenzyme A biosynthetic process"/>
    <property type="evidence" value="ECO:0007669"/>
    <property type="project" value="UniProtKB-KW"/>
</dbReference>
<evidence type="ECO:0000256" key="2">
    <source>
        <dbReference type="ARBA" id="ARBA00022840"/>
    </source>
</evidence>
<dbReference type="AlphaFoldDB" id="A0A9D5DGP2"/>
<accession>A0A9D5DGP2</accession>
<dbReference type="InterPro" id="IPR043129">
    <property type="entry name" value="ATPase_NBD"/>
</dbReference>
<dbReference type="GO" id="GO:0005634">
    <property type="term" value="C:nucleus"/>
    <property type="evidence" value="ECO:0007669"/>
    <property type="project" value="TreeGrafter"/>
</dbReference>
<evidence type="ECO:0000256" key="3">
    <source>
        <dbReference type="ARBA" id="ARBA00022993"/>
    </source>
</evidence>
<dbReference type="SUPFAM" id="SSF53067">
    <property type="entry name" value="Actin-like ATPase domain"/>
    <property type="match status" value="1"/>
</dbReference>
<keyword evidence="1" id="KW-0547">Nucleotide-binding</keyword>
<keyword evidence="2" id="KW-0067">ATP-binding</keyword>
<organism evidence="4">
    <name type="scientific">Cryptosporidium canis</name>
    <dbReference type="NCBI Taxonomy" id="195482"/>
    <lineage>
        <taxon>Eukaryota</taxon>
        <taxon>Sar</taxon>
        <taxon>Alveolata</taxon>
        <taxon>Apicomplexa</taxon>
        <taxon>Conoidasida</taxon>
        <taxon>Coccidia</taxon>
        <taxon>Eucoccidiorida</taxon>
        <taxon>Eimeriorina</taxon>
        <taxon>Cryptosporidiidae</taxon>
        <taxon>Cryptosporidium</taxon>
    </lineage>
</organism>
<dbReference type="InterPro" id="IPR004567">
    <property type="entry name" value="Type_II_PanK"/>
</dbReference>
<sequence>MGNSLGIEIFRSQVDVCMVIDGKTSRRERDILADRVIRREEMRGRYLILGGSPESIAMESSAEGGFCLVFIRMSLVEFKMLMLEIADELQDKMRFSITLTASDSQEGFYILRDSLGSGQDKLEFVISERLDSFDPVKLLISHFELEDFLVRYAFKSAMVKTLSLFDCLDEQEPVQVHGVAEKTDLSHFVHINIGKSYTEFLHFRGDSDSKRVGGIEIGEYTFWGLAKILDLKVESMEDIDRAISVGNIENCDLIVKDIYGQSYPEINLEADSVASSLGKLQFTNNDQRRLAQEDLIKSIVILLTNQLVQKGMLHSKILQENNIVISGFVSGSPKIMAAIHNTFQAHSEGFNVFFIKSIVNIACIQPRVEASS</sequence>
<dbReference type="PANTHER" id="PTHR12280:SF20">
    <property type="entry name" value="4'-PHOSPHOPANTETHEINE PHOSPHATASE"/>
    <property type="match status" value="1"/>
</dbReference>